<accession>A0A1S1NHS9</accession>
<gene>
    <name evidence="1" type="ORF">BKN37_14520</name>
</gene>
<name>A0A1S1NHS9_9MYCO</name>
<comment type="caution">
    <text evidence="1">The sequence shown here is derived from an EMBL/GenBank/DDBJ whole genome shotgun (WGS) entry which is preliminary data.</text>
</comment>
<dbReference type="RefSeq" id="WP_071027024.1">
    <property type="nucleotide sequence ID" value="NZ_MLQM01000073.1"/>
</dbReference>
<dbReference type="InterPro" id="IPR036689">
    <property type="entry name" value="ESAT-6-like_sf"/>
</dbReference>
<evidence type="ECO:0000313" key="1">
    <source>
        <dbReference type="EMBL" id="OHV03533.1"/>
    </source>
</evidence>
<dbReference type="InterPro" id="IPR010310">
    <property type="entry name" value="T7SS_ESAT-6-like"/>
</dbReference>
<protein>
    <recommendedName>
        <fullName evidence="3">ESAT-6-like protein</fullName>
    </recommendedName>
</protein>
<sequence>MLGSDGTQVWNFGVIEAEATSITKIGGLVHAECDSARQQLTQLANLWGGTGSDLWKNQQTRWDTKVANVNDAVVQLANAVHEANLHMQRTEGNVGARFA</sequence>
<dbReference type="Proteomes" id="UP000179734">
    <property type="component" value="Unassembled WGS sequence"/>
</dbReference>
<keyword evidence="2" id="KW-1185">Reference proteome</keyword>
<evidence type="ECO:0000313" key="2">
    <source>
        <dbReference type="Proteomes" id="UP000179734"/>
    </source>
</evidence>
<proteinExistence type="predicted"/>
<dbReference type="Gene3D" id="1.10.287.1060">
    <property type="entry name" value="ESAT-6-like"/>
    <property type="match status" value="1"/>
</dbReference>
<dbReference type="AlphaFoldDB" id="A0A1S1NHS9"/>
<reference evidence="1 2" key="1">
    <citation type="submission" date="2016-10" db="EMBL/GenBank/DDBJ databases">
        <title>Genome sequence of Mycobacterium talmonii.</title>
        <authorList>
            <person name="Greninger A.L."/>
            <person name="Elliott B."/>
            <person name="Vasireddy S."/>
            <person name="Vasireddy R."/>
        </authorList>
    </citation>
    <scope>NUCLEOTIDE SEQUENCE [LARGE SCALE GENOMIC DNA]</scope>
    <source>
        <strain evidence="2">NE-TNMC-100812</strain>
    </source>
</reference>
<dbReference type="EMBL" id="MLQM01000073">
    <property type="protein sequence ID" value="OHV03533.1"/>
    <property type="molecule type" value="Genomic_DNA"/>
</dbReference>
<evidence type="ECO:0008006" key="3">
    <source>
        <dbReference type="Google" id="ProtNLM"/>
    </source>
</evidence>
<organism evidence="1 2">
    <name type="scientific">Mycobacterium talmoniae</name>
    <dbReference type="NCBI Taxonomy" id="1858794"/>
    <lineage>
        <taxon>Bacteria</taxon>
        <taxon>Bacillati</taxon>
        <taxon>Actinomycetota</taxon>
        <taxon>Actinomycetes</taxon>
        <taxon>Mycobacteriales</taxon>
        <taxon>Mycobacteriaceae</taxon>
        <taxon>Mycobacterium</taxon>
    </lineage>
</organism>
<dbReference type="SUPFAM" id="SSF140453">
    <property type="entry name" value="EsxAB dimer-like"/>
    <property type="match status" value="1"/>
</dbReference>
<dbReference type="Pfam" id="PF06013">
    <property type="entry name" value="WXG100"/>
    <property type="match status" value="1"/>
</dbReference>